<reference evidence="9" key="1">
    <citation type="submission" date="2023-06" db="EMBL/GenBank/DDBJ databases">
        <title>Genomic analysis of the entomopathogenic nematode Steinernema hermaphroditum.</title>
        <authorList>
            <person name="Schwarz E.M."/>
            <person name="Heppert J.K."/>
            <person name="Baniya A."/>
            <person name="Schwartz H.T."/>
            <person name="Tan C.-H."/>
            <person name="Antoshechkin I."/>
            <person name="Sternberg P.W."/>
            <person name="Goodrich-Blair H."/>
            <person name="Dillman A.R."/>
        </authorList>
    </citation>
    <scope>NUCLEOTIDE SEQUENCE</scope>
    <source>
        <strain evidence="9">PS9179</strain>
        <tissue evidence="9">Whole animal</tissue>
    </source>
</reference>
<name>A0AA39H0Z9_9BILA</name>
<evidence type="ECO:0000256" key="2">
    <source>
        <dbReference type="ARBA" id="ARBA00005974"/>
    </source>
</evidence>
<organism evidence="9 10">
    <name type="scientific">Steinernema hermaphroditum</name>
    <dbReference type="NCBI Taxonomy" id="289476"/>
    <lineage>
        <taxon>Eukaryota</taxon>
        <taxon>Metazoa</taxon>
        <taxon>Ecdysozoa</taxon>
        <taxon>Nematoda</taxon>
        <taxon>Chromadorea</taxon>
        <taxon>Rhabditida</taxon>
        <taxon>Tylenchina</taxon>
        <taxon>Panagrolaimomorpha</taxon>
        <taxon>Strongyloidoidea</taxon>
        <taxon>Steinernematidae</taxon>
        <taxon>Steinernema</taxon>
    </lineage>
</organism>
<dbReference type="InterPro" id="IPR004686">
    <property type="entry name" value="Mtc"/>
</dbReference>
<comment type="caution">
    <text evidence="9">The sequence shown here is derived from an EMBL/GenBank/DDBJ whole genome shotgun (WGS) entry which is preliminary data.</text>
</comment>
<evidence type="ECO:0000256" key="8">
    <source>
        <dbReference type="ARBA" id="ARBA00023136"/>
    </source>
</evidence>
<evidence type="ECO:0000256" key="1">
    <source>
        <dbReference type="ARBA" id="ARBA00004225"/>
    </source>
</evidence>
<evidence type="ECO:0000256" key="3">
    <source>
        <dbReference type="ARBA" id="ARBA00022448"/>
    </source>
</evidence>
<dbReference type="AlphaFoldDB" id="A0AA39H0Z9"/>
<dbReference type="Pfam" id="PF03820">
    <property type="entry name" value="SFXNs"/>
    <property type="match status" value="1"/>
</dbReference>
<sequence>MTEFRWILLSPKARRSCESCPESRDWLLTLPDPTVVFVPKAKLLEAKNLLNLYRNHQEPVGTTLSDLYRAQKM</sequence>
<evidence type="ECO:0000313" key="10">
    <source>
        <dbReference type="Proteomes" id="UP001175271"/>
    </source>
</evidence>
<evidence type="ECO:0000256" key="6">
    <source>
        <dbReference type="ARBA" id="ARBA00022989"/>
    </source>
</evidence>
<dbReference type="Proteomes" id="UP001175271">
    <property type="component" value="Unassembled WGS sequence"/>
</dbReference>
<keyword evidence="7" id="KW-0496">Mitochondrion</keyword>
<evidence type="ECO:0000313" key="9">
    <source>
        <dbReference type="EMBL" id="KAK0396343.1"/>
    </source>
</evidence>
<keyword evidence="3" id="KW-0813">Transport</keyword>
<dbReference type="EMBL" id="JAUCMV010000005">
    <property type="protein sequence ID" value="KAK0396343.1"/>
    <property type="molecule type" value="Genomic_DNA"/>
</dbReference>
<evidence type="ECO:0000256" key="4">
    <source>
        <dbReference type="ARBA" id="ARBA00022692"/>
    </source>
</evidence>
<keyword evidence="10" id="KW-1185">Reference proteome</keyword>
<comment type="similarity">
    <text evidence="2">Belongs to the sideroflexin family.</text>
</comment>
<evidence type="ECO:0000256" key="5">
    <source>
        <dbReference type="ARBA" id="ARBA00022970"/>
    </source>
</evidence>
<comment type="subcellular location">
    <subcellularLocation>
        <location evidence="1">Mitochondrion membrane</location>
        <topology evidence="1">Multi-pass membrane protein</topology>
    </subcellularLocation>
</comment>
<keyword evidence="6" id="KW-1133">Transmembrane helix</keyword>
<dbReference type="GO" id="GO:0015075">
    <property type="term" value="F:monoatomic ion transmembrane transporter activity"/>
    <property type="evidence" value="ECO:0007669"/>
    <property type="project" value="InterPro"/>
</dbReference>
<keyword evidence="4" id="KW-0812">Transmembrane</keyword>
<keyword evidence="5" id="KW-0029">Amino-acid transport</keyword>
<proteinExistence type="inferred from homology"/>
<protein>
    <submittedName>
        <fullName evidence="9">Uncharacterized protein</fullName>
    </submittedName>
</protein>
<dbReference type="GO" id="GO:0031966">
    <property type="term" value="C:mitochondrial membrane"/>
    <property type="evidence" value="ECO:0007669"/>
    <property type="project" value="UniProtKB-SubCell"/>
</dbReference>
<keyword evidence="8" id="KW-0472">Membrane</keyword>
<accession>A0AA39H0Z9</accession>
<evidence type="ECO:0000256" key="7">
    <source>
        <dbReference type="ARBA" id="ARBA00023128"/>
    </source>
</evidence>
<gene>
    <name evidence="9" type="ORF">QR680_001679</name>
</gene>
<dbReference type="GO" id="GO:0006865">
    <property type="term" value="P:amino acid transport"/>
    <property type="evidence" value="ECO:0007669"/>
    <property type="project" value="UniProtKB-KW"/>
</dbReference>